<comment type="caution">
    <text evidence="1">The sequence shown here is derived from an EMBL/GenBank/DDBJ whole genome shotgun (WGS) entry which is preliminary data.</text>
</comment>
<proteinExistence type="predicted"/>
<dbReference type="EMBL" id="JARBHB010000001">
    <property type="protein sequence ID" value="KAJ8897940.1"/>
    <property type="molecule type" value="Genomic_DNA"/>
</dbReference>
<keyword evidence="2" id="KW-1185">Reference proteome</keyword>
<accession>A0ABQ9IP55</accession>
<organism evidence="1 2">
    <name type="scientific">Dryococelus australis</name>
    <dbReference type="NCBI Taxonomy" id="614101"/>
    <lineage>
        <taxon>Eukaryota</taxon>
        <taxon>Metazoa</taxon>
        <taxon>Ecdysozoa</taxon>
        <taxon>Arthropoda</taxon>
        <taxon>Hexapoda</taxon>
        <taxon>Insecta</taxon>
        <taxon>Pterygota</taxon>
        <taxon>Neoptera</taxon>
        <taxon>Polyneoptera</taxon>
        <taxon>Phasmatodea</taxon>
        <taxon>Verophasmatodea</taxon>
        <taxon>Anareolatae</taxon>
        <taxon>Phasmatidae</taxon>
        <taxon>Eurycanthinae</taxon>
        <taxon>Dryococelus</taxon>
    </lineage>
</organism>
<evidence type="ECO:0000313" key="1">
    <source>
        <dbReference type="EMBL" id="KAJ8897940.1"/>
    </source>
</evidence>
<protein>
    <recommendedName>
        <fullName evidence="3">DDE-1 domain-containing protein</fullName>
    </recommendedName>
</protein>
<name>A0ABQ9IP55_9NEOP</name>
<gene>
    <name evidence="1" type="ORF">PR048_003298</name>
</gene>
<evidence type="ECO:0000313" key="2">
    <source>
        <dbReference type="Proteomes" id="UP001159363"/>
    </source>
</evidence>
<reference evidence="1 2" key="1">
    <citation type="submission" date="2023-02" db="EMBL/GenBank/DDBJ databases">
        <title>LHISI_Scaffold_Assembly.</title>
        <authorList>
            <person name="Stuart O.P."/>
            <person name="Cleave R."/>
            <person name="Magrath M.J.L."/>
            <person name="Mikheyev A.S."/>
        </authorList>
    </citation>
    <scope>NUCLEOTIDE SEQUENCE [LARGE SCALE GENOMIC DNA]</scope>
    <source>
        <strain evidence="1">Daus_M_001</strain>
        <tissue evidence="1">Leg muscle</tissue>
    </source>
</reference>
<dbReference type="Proteomes" id="UP001159363">
    <property type="component" value="Chromosome 1"/>
</dbReference>
<evidence type="ECO:0008006" key="3">
    <source>
        <dbReference type="Google" id="ProtNLM"/>
    </source>
</evidence>
<sequence length="137" mass="15601">MGNKQNVSRVAYHTGQKNDLPQYKHHVVYGLLVGTQHQRTAATAALGSRHYIKRAHRKRLVHFLLREIKINVLVGEIRNWKVLDALRGVAVAWDSISAEVIRNYLTRCCFGQGKVATDEDAGVDEENDEWVELQTTH</sequence>